<dbReference type="Gene3D" id="3.40.50.880">
    <property type="match status" value="1"/>
</dbReference>
<dbReference type="AlphaFoldDB" id="A0AAV7X1N7"/>
<gene>
    <name evidence="1" type="ORF">NDU88_006642</name>
</gene>
<dbReference type="PANTHER" id="PTHR10224">
    <property type="entry name" value="ES1 PROTEIN HOMOLOG, MITOCHONDRIAL"/>
    <property type="match status" value="1"/>
</dbReference>
<dbReference type="PANTHER" id="PTHR10224:SF5">
    <property type="entry name" value="GLUTAMINE AMIDOTRANSFERASE LIKE CLASS 1 DOMAIN CONTAINING 3A-LIKE1-RELATED"/>
    <property type="match status" value="1"/>
</dbReference>
<dbReference type="InterPro" id="IPR029062">
    <property type="entry name" value="Class_I_gatase-like"/>
</dbReference>
<evidence type="ECO:0000313" key="1">
    <source>
        <dbReference type="EMBL" id="KAJ1219071.1"/>
    </source>
</evidence>
<proteinExistence type="predicted"/>
<keyword evidence="2" id="KW-1185">Reference proteome</keyword>
<protein>
    <submittedName>
        <fullName evidence="1">Uncharacterized protein</fullName>
    </submittedName>
</protein>
<comment type="caution">
    <text evidence="1">The sequence shown here is derived from an EMBL/GenBank/DDBJ whole genome shotgun (WGS) entry which is preliminary data.</text>
</comment>
<dbReference type="Proteomes" id="UP001066276">
    <property type="component" value="Chromosome 1_1"/>
</dbReference>
<accession>A0AAV7X1N7</accession>
<organism evidence="1 2">
    <name type="scientific">Pleurodeles waltl</name>
    <name type="common">Iberian ribbed newt</name>
    <dbReference type="NCBI Taxonomy" id="8319"/>
    <lineage>
        <taxon>Eukaryota</taxon>
        <taxon>Metazoa</taxon>
        <taxon>Chordata</taxon>
        <taxon>Craniata</taxon>
        <taxon>Vertebrata</taxon>
        <taxon>Euteleostomi</taxon>
        <taxon>Amphibia</taxon>
        <taxon>Batrachia</taxon>
        <taxon>Caudata</taxon>
        <taxon>Salamandroidea</taxon>
        <taxon>Salamandridae</taxon>
        <taxon>Pleurodelinae</taxon>
        <taxon>Pleurodeles</taxon>
    </lineage>
</organism>
<sequence>MAVKKRVAVGLAGCGVFYGRQIHETAAVLLHISRKEAEVKIFAPNIDQMHVIDHLKGSPTEERRNVLAESARLARGDIDDLADIKINDFDAVIFPCGFGVAINLS</sequence>
<name>A0AAV7X1N7_PLEWA</name>
<dbReference type="EMBL" id="JANPWB010000001">
    <property type="protein sequence ID" value="KAJ1219071.1"/>
    <property type="molecule type" value="Genomic_DNA"/>
</dbReference>
<reference evidence="1" key="1">
    <citation type="journal article" date="2022" name="bioRxiv">
        <title>Sequencing and chromosome-scale assembly of the giantPleurodeles waltlgenome.</title>
        <authorList>
            <person name="Brown T."/>
            <person name="Elewa A."/>
            <person name="Iarovenko S."/>
            <person name="Subramanian E."/>
            <person name="Araus A.J."/>
            <person name="Petzold A."/>
            <person name="Susuki M."/>
            <person name="Suzuki K.-i.T."/>
            <person name="Hayashi T."/>
            <person name="Toyoda A."/>
            <person name="Oliveira C."/>
            <person name="Osipova E."/>
            <person name="Leigh N.D."/>
            <person name="Simon A."/>
            <person name="Yun M.H."/>
        </authorList>
    </citation>
    <scope>NUCLEOTIDE SEQUENCE</scope>
    <source>
        <strain evidence="1">20211129_DDA</strain>
        <tissue evidence="1">Liver</tissue>
    </source>
</reference>
<evidence type="ECO:0000313" key="2">
    <source>
        <dbReference type="Proteomes" id="UP001066276"/>
    </source>
</evidence>
<dbReference type="SUPFAM" id="SSF52317">
    <property type="entry name" value="Class I glutamine amidotransferase-like"/>
    <property type="match status" value="1"/>
</dbReference>